<comment type="subcellular location">
    <subcellularLocation>
        <location evidence="1 9">Cell outer membrane</location>
        <topology evidence="1 9">Multi-pass membrane protein</topology>
    </subcellularLocation>
</comment>
<evidence type="ECO:0000256" key="6">
    <source>
        <dbReference type="ARBA" id="ARBA00023077"/>
    </source>
</evidence>
<evidence type="ECO:0000256" key="10">
    <source>
        <dbReference type="PROSITE-ProRule" id="PRU10144"/>
    </source>
</evidence>
<dbReference type="Pfam" id="PF00593">
    <property type="entry name" value="TonB_dep_Rec_b-barrel"/>
    <property type="match status" value="1"/>
</dbReference>
<keyword evidence="5 12" id="KW-0732">Signal</keyword>
<sequence>MTFFSFDSFRVSAVAFAVSGCLLCGSGVALAEDGSSEDEHIDVITISASRASSDDLSVADADPVESDVAQWLKTVPGANVNKNGPVTGIAQYRGMFGDRVGVSLNGRTAVGAGPNAMDAPLTYAVPMTVEAMTVYRGIAPVTAGIDTLGGAVDVHLKRARTSEDLSVEGSLSSWYSGINDGKTYAGDINVSAHDFGVYAFISDQSANNAEDALGRDIITTAYDKKQSGLDMAYEFGNSRIGVRYGKTDTGFSGTPALPMDINYVDGEQWSLDGQHQFAGAVLEWQFGASDNTHGMDNFSQRENLDPTAQRYTYAAAKSSDYKLQLTVGDWVYGLQGYLSEHDVDISNPNNAIFSVINFNQVADDRHSAYVQWGQRSEAGSDTFGVRVKYNRADAGEVAHSMAMMSPAIAGLQNDFNQADRSVDETTYDVTYHGKSVLSENFIWNYSAGIKQHAASYQQRYLWIPMQSTGGLADGKTYIGDINLDPETAYQLDAGFDYSQGGFKVSPRVFYSQVKDYIEANPSEDPRVIMVAGMMGDPVPLQFTNLDATLWGFDANWRYDMPSDFFMSGVVSYVRGERDDSDVNLYRIAPLNTRFVWGYQGVQFSTQFAAQVYADQDRVSSINNETETAGYMVWDWMADYMFDNGLTVRAGVENLFDKQYVEHLGGVNRAAGSEIAVGERLSANGRNVYVGFEFRF</sequence>
<keyword evidence="8 9" id="KW-0998">Cell outer membrane</keyword>
<accession>C7RCX2</accession>
<dbReference type="PANTHER" id="PTHR30069:SF49">
    <property type="entry name" value="OUTER MEMBRANE PROTEIN C"/>
    <property type="match status" value="1"/>
</dbReference>
<dbReference type="PANTHER" id="PTHR30069">
    <property type="entry name" value="TONB-DEPENDENT OUTER MEMBRANE RECEPTOR"/>
    <property type="match status" value="1"/>
</dbReference>
<dbReference type="AlphaFoldDB" id="C7RCX2"/>
<keyword evidence="16" id="KW-1185">Reference proteome</keyword>
<keyword evidence="6 11" id="KW-0798">TonB box</keyword>
<dbReference type="InterPro" id="IPR039426">
    <property type="entry name" value="TonB-dep_rcpt-like"/>
</dbReference>
<dbReference type="Gene3D" id="2.40.170.20">
    <property type="entry name" value="TonB-dependent receptor, beta-barrel domain"/>
    <property type="match status" value="1"/>
</dbReference>
<dbReference type="HOGENOM" id="CLU_014873_0_0_6"/>
<evidence type="ECO:0000256" key="9">
    <source>
        <dbReference type="PROSITE-ProRule" id="PRU01360"/>
    </source>
</evidence>
<reference evidence="15 16" key="1">
    <citation type="journal article" date="2009" name="Stand. Genomic Sci.">
        <title>Complete genome sequence of Kangiella koreensis type strain (SW-125).</title>
        <authorList>
            <person name="Han C."/>
            <person name="Sikorski J."/>
            <person name="Lapidus A."/>
            <person name="Nolan M."/>
            <person name="Glavina Del Rio T."/>
            <person name="Tice H."/>
            <person name="Cheng J.F."/>
            <person name="Lucas S."/>
            <person name="Chen F."/>
            <person name="Copeland A."/>
            <person name="Ivanova N."/>
            <person name="Mavromatis K."/>
            <person name="Ovchinnikova G."/>
            <person name="Pati A."/>
            <person name="Bruce D."/>
            <person name="Goodwin L."/>
            <person name="Pitluck S."/>
            <person name="Chen A."/>
            <person name="Palaniappan K."/>
            <person name="Land M."/>
            <person name="Hauser L."/>
            <person name="Chang Y.J."/>
            <person name="Jeffries C.D."/>
            <person name="Chain P."/>
            <person name="Saunders E."/>
            <person name="Brettin T."/>
            <person name="Goker M."/>
            <person name="Tindall B.J."/>
            <person name="Bristow J."/>
            <person name="Eisen J.A."/>
            <person name="Markowitz V."/>
            <person name="Hugenholtz P."/>
            <person name="Kyrpides N.C."/>
            <person name="Klenk H.P."/>
            <person name="Detter J.C."/>
        </authorList>
    </citation>
    <scope>NUCLEOTIDE SEQUENCE [LARGE SCALE GENOMIC DNA]</scope>
    <source>
        <strain evidence="16">DSM 16069 / KCTC 12182 / SW-125</strain>
    </source>
</reference>
<keyword evidence="4 9" id="KW-0812">Transmembrane</keyword>
<keyword evidence="15" id="KW-0675">Receptor</keyword>
<dbReference type="InterPro" id="IPR037066">
    <property type="entry name" value="Plug_dom_sf"/>
</dbReference>
<evidence type="ECO:0000259" key="13">
    <source>
        <dbReference type="Pfam" id="PF00593"/>
    </source>
</evidence>
<keyword evidence="3 9" id="KW-1134">Transmembrane beta strand</keyword>
<dbReference type="eggNOG" id="COG4771">
    <property type="taxonomic scope" value="Bacteria"/>
</dbReference>
<dbReference type="Proteomes" id="UP000001231">
    <property type="component" value="Chromosome"/>
</dbReference>
<dbReference type="EMBL" id="CP001707">
    <property type="protein sequence ID" value="ACV27114.1"/>
    <property type="molecule type" value="Genomic_DNA"/>
</dbReference>
<evidence type="ECO:0000256" key="8">
    <source>
        <dbReference type="ARBA" id="ARBA00023237"/>
    </source>
</evidence>
<dbReference type="KEGG" id="kko:Kkor_1702"/>
<evidence type="ECO:0000259" key="14">
    <source>
        <dbReference type="Pfam" id="PF07715"/>
    </source>
</evidence>
<dbReference type="InterPro" id="IPR012910">
    <property type="entry name" value="Plug_dom"/>
</dbReference>
<dbReference type="OrthoDB" id="5332150at2"/>
<dbReference type="PROSITE" id="PS01156">
    <property type="entry name" value="TONB_DEPENDENT_REC_2"/>
    <property type="match status" value="1"/>
</dbReference>
<feature type="chain" id="PRO_5002982419" evidence="12">
    <location>
        <begin position="32"/>
        <end position="695"/>
    </location>
</feature>
<dbReference type="STRING" id="523791.Kkor_1702"/>
<evidence type="ECO:0000313" key="15">
    <source>
        <dbReference type="EMBL" id="ACV27114.1"/>
    </source>
</evidence>
<organism evidence="15 16">
    <name type="scientific">Kangiella koreensis (strain DSM 16069 / JCM 12317 / KCTC 12182 / SW-125)</name>
    <dbReference type="NCBI Taxonomy" id="523791"/>
    <lineage>
        <taxon>Bacteria</taxon>
        <taxon>Pseudomonadati</taxon>
        <taxon>Pseudomonadota</taxon>
        <taxon>Gammaproteobacteria</taxon>
        <taxon>Kangiellales</taxon>
        <taxon>Kangiellaceae</taxon>
        <taxon>Kangiella</taxon>
    </lineage>
</organism>
<dbReference type="SUPFAM" id="SSF56935">
    <property type="entry name" value="Porins"/>
    <property type="match status" value="1"/>
</dbReference>
<evidence type="ECO:0000256" key="12">
    <source>
        <dbReference type="SAM" id="SignalP"/>
    </source>
</evidence>
<evidence type="ECO:0000256" key="4">
    <source>
        <dbReference type="ARBA" id="ARBA00022692"/>
    </source>
</evidence>
<feature type="signal peptide" evidence="12">
    <location>
        <begin position="1"/>
        <end position="31"/>
    </location>
</feature>
<feature type="short sequence motif" description="TonB C-terminal box" evidence="10">
    <location>
        <begin position="678"/>
        <end position="695"/>
    </location>
</feature>
<dbReference type="InterPro" id="IPR036942">
    <property type="entry name" value="Beta-barrel_TonB_sf"/>
</dbReference>
<dbReference type="PROSITE" id="PS52016">
    <property type="entry name" value="TONB_DEPENDENT_REC_3"/>
    <property type="match status" value="1"/>
</dbReference>
<keyword evidence="7 9" id="KW-0472">Membrane</keyword>
<keyword evidence="2 9" id="KW-0813">Transport</keyword>
<dbReference type="GO" id="GO:0044718">
    <property type="term" value="P:siderophore transmembrane transport"/>
    <property type="evidence" value="ECO:0007669"/>
    <property type="project" value="TreeGrafter"/>
</dbReference>
<feature type="domain" description="TonB-dependent receptor-like beta-barrel" evidence="13">
    <location>
        <begin position="225"/>
        <end position="654"/>
    </location>
</feature>
<protein>
    <submittedName>
        <fullName evidence="15">TonB-dependent receptor</fullName>
    </submittedName>
</protein>
<evidence type="ECO:0000256" key="5">
    <source>
        <dbReference type="ARBA" id="ARBA00022729"/>
    </source>
</evidence>
<evidence type="ECO:0000256" key="7">
    <source>
        <dbReference type="ARBA" id="ARBA00023136"/>
    </source>
</evidence>
<feature type="domain" description="TonB-dependent receptor plug" evidence="14">
    <location>
        <begin position="65"/>
        <end position="151"/>
    </location>
</feature>
<dbReference type="Pfam" id="PF07715">
    <property type="entry name" value="Plug"/>
    <property type="match status" value="1"/>
</dbReference>
<proteinExistence type="inferred from homology"/>
<name>C7RCX2_KANKD</name>
<dbReference type="InParanoid" id="C7RCX2"/>
<evidence type="ECO:0000256" key="11">
    <source>
        <dbReference type="RuleBase" id="RU003357"/>
    </source>
</evidence>
<dbReference type="InterPro" id="IPR010917">
    <property type="entry name" value="TonB_rcpt_CS"/>
</dbReference>
<evidence type="ECO:0000256" key="1">
    <source>
        <dbReference type="ARBA" id="ARBA00004571"/>
    </source>
</evidence>
<comment type="similarity">
    <text evidence="9 11">Belongs to the TonB-dependent receptor family.</text>
</comment>
<dbReference type="GO" id="GO:0015344">
    <property type="term" value="F:siderophore uptake transmembrane transporter activity"/>
    <property type="evidence" value="ECO:0007669"/>
    <property type="project" value="TreeGrafter"/>
</dbReference>
<dbReference type="InterPro" id="IPR000531">
    <property type="entry name" value="Beta-barrel_TonB"/>
</dbReference>
<dbReference type="GO" id="GO:0009279">
    <property type="term" value="C:cell outer membrane"/>
    <property type="evidence" value="ECO:0007669"/>
    <property type="project" value="UniProtKB-SubCell"/>
</dbReference>
<evidence type="ECO:0000256" key="2">
    <source>
        <dbReference type="ARBA" id="ARBA00022448"/>
    </source>
</evidence>
<dbReference type="Gene3D" id="2.170.130.10">
    <property type="entry name" value="TonB-dependent receptor, plug domain"/>
    <property type="match status" value="1"/>
</dbReference>
<evidence type="ECO:0000313" key="16">
    <source>
        <dbReference type="Proteomes" id="UP000001231"/>
    </source>
</evidence>
<gene>
    <name evidence="15" type="ordered locus">Kkor_1702</name>
</gene>
<evidence type="ECO:0000256" key="3">
    <source>
        <dbReference type="ARBA" id="ARBA00022452"/>
    </source>
</evidence>